<reference evidence="3 4" key="1">
    <citation type="journal article" date="2009" name="J. Bacteriol.">
        <title>The genome of Thermosipho africanus TCF52B: lateral genetic connections to the Firmicutes and Archaea.</title>
        <authorList>
            <person name="Nesboe C.L."/>
            <person name="Bapteste E."/>
            <person name="Curtis B."/>
            <person name="Dahle H."/>
            <person name="Lopez P."/>
            <person name="Macleod D."/>
            <person name="Dlutek M."/>
            <person name="Bowman S."/>
            <person name="Zhaxybayeva O."/>
            <person name="Birkeland N.-K."/>
            <person name="Doolittle W.F."/>
        </authorList>
    </citation>
    <scope>NUCLEOTIDE SEQUENCE [LARGE SCALE GENOMIC DNA]</scope>
    <source>
        <strain evidence="3 4">TCF52B</strain>
    </source>
</reference>
<dbReference type="HOGENOM" id="CLU_023194_3_1_0"/>
<dbReference type="EMBL" id="CP001185">
    <property type="protein sequence ID" value="ACJ76280.1"/>
    <property type="molecule type" value="Genomic_DNA"/>
</dbReference>
<feature type="domain" description="Gfo/Idh/MocA-like oxidoreductase N-terminal" evidence="1">
    <location>
        <begin position="4"/>
        <end position="122"/>
    </location>
</feature>
<dbReference type="GO" id="GO:0016491">
    <property type="term" value="F:oxidoreductase activity"/>
    <property type="evidence" value="ECO:0007669"/>
    <property type="project" value="TreeGrafter"/>
</dbReference>
<dbReference type="Proteomes" id="UP000002453">
    <property type="component" value="Chromosome"/>
</dbReference>
<dbReference type="eggNOG" id="COG0673">
    <property type="taxonomic scope" value="Bacteria"/>
</dbReference>
<name>B7IE53_THEAB</name>
<dbReference type="KEGG" id="taf:THA_1849"/>
<dbReference type="PANTHER" id="PTHR42840:SF5">
    <property type="entry name" value="NAD(P)-BINDING ROSSMANN-FOLD SUPERFAMILY PROTEIN"/>
    <property type="match status" value="1"/>
</dbReference>
<dbReference type="Pfam" id="PF01408">
    <property type="entry name" value="GFO_IDH_MocA"/>
    <property type="match status" value="1"/>
</dbReference>
<dbReference type="InterPro" id="IPR004104">
    <property type="entry name" value="Gfo/Idh/MocA-like_OxRdtase_C"/>
</dbReference>
<dbReference type="Gene3D" id="3.30.360.10">
    <property type="entry name" value="Dihydrodipicolinate Reductase, domain 2"/>
    <property type="match status" value="1"/>
</dbReference>
<dbReference type="OrthoDB" id="9815825at2"/>
<feature type="domain" description="Gfo/Idh/MocA-like oxidoreductase C-terminal" evidence="2">
    <location>
        <begin position="142"/>
        <end position="317"/>
    </location>
</feature>
<gene>
    <name evidence="3" type="ordered locus">THA_1849</name>
</gene>
<evidence type="ECO:0000313" key="3">
    <source>
        <dbReference type="EMBL" id="ACJ76280.1"/>
    </source>
</evidence>
<dbReference type="InterPro" id="IPR036291">
    <property type="entry name" value="NAD(P)-bd_dom_sf"/>
</dbReference>
<dbReference type="InterPro" id="IPR000683">
    <property type="entry name" value="Gfo/Idh/MocA-like_OxRdtase_N"/>
</dbReference>
<dbReference type="Pfam" id="PF02894">
    <property type="entry name" value="GFO_IDH_MocA_C"/>
    <property type="match status" value="1"/>
</dbReference>
<dbReference type="AlphaFoldDB" id="B7IE53"/>
<proteinExistence type="predicted"/>
<accession>B7IE53</accession>
<dbReference type="PANTHER" id="PTHR42840">
    <property type="entry name" value="NAD(P)-BINDING ROSSMANN-FOLD SUPERFAMILY PROTEIN-RELATED"/>
    <property type="match status" value="1"/>
</dbReference>
<evidence type="ECO:0000259" key="1">
    <source>
        <dbReference type="Pfam" id="PF01408"/>
    </source>
</evidence>
<dbReference type="STRING" id="484019.THA_1849"/>
<protein>
    <submittedName>
        <fullName evidence="3">Oxidoreductase</fullName>
    </submittedName>
</protein>
<evidence type="ECO:0000313" key="4">
    <source>
        <dbReference type="Proteomes" id="UP000002453"/>
    </source>
</evidence>
<dbReference type="SUPFAM" id="SSF55347">
    <property type="entry name" value="Glyceraldehyde-3-phosphate dehydrogenase-like, C-terminal domain"/>
    <property type="match status" value="1"/>
</dbReference>
<dbReference type="Gene3D" id="3.40.50.720">
    <property type="entry name" value="NAD(P)-binding Rossmann-like Domain"/>
    <property type="match status" value="1"/>
</dbReference>
<dbReference type="GO" id="GO:0005737">
    <property type="term" value="C:cytoplasm"/>
    <property type="evidence" value="ECO:0007669"/>
    <property type="project" value="TreeGrafter"/>
</dbReference>
<sequence length="324" mass="37334">MKKIRLAIVGCGIAARDLHYPALKALNDKFEIVAVTSRTKKHAEEFAKLVGNPEVFDTYEELLEADYIDAVDLTLPIHLNVPFAIKAVEKGKHVICEKPISTDVESAKQLLNVSKETNKVIYIAENWRHIKKFRLIKNLLKNFKEVLYFNWRIFVGMKKDNKYAKTDWRKKPQHIGGFLSDAGVHHVAAMRLIFGDIDWVTAYTKDFSDYLSGPDFISTIVEFKNGVIGNYVASYSFNEEEQFEIYGKENTLKVLKNKIFYNEKEIDFEENMGYKEEFEDFYEVILNNKENDLGNCEEAIKDLAFFEAALKSNGNKIKVDALIN</sequence>
<organism evidence="3 4">
    <name type="scientific">Thermosipho africanus (strain TCF52B)</name>
    <dbReference type="NCBI Taxonomy" id="484019"/>
    <lineage>
        <taxon>Bacteria</taxon>
        <taxon>Thermotogati</taxon>
        <taxon>Thermotogota</taxon>
        <taxon>Thermotogae</taxon>
        <taxon>Thermotogales</taxon>
        <taxon>Fervidobacteriaceae</taxon>
        <taxon>Thermosipho</taxon>
    </lineage>
</organism>
<evidence type="ECO:0000259" key="2">
    <source>
        <dbReference type="Pfam" id="PF02894"/>
    </source>
</evidence>
<dbReference type="GO" id="GO:0006740">
    <property type="term" value="P:NADPH regeneration"/>
    <property type="evidence" value="ECO:0007669"/>
    <property type="project" value="TreeGrafter"/>
</dbReference>
<dbReference type="RefSeq" id="WP_004102818.1">
    <property type="nucleotide sequence ID" value="NC_011653.1"/>
</dbReference>
<dbReference type="GO" id="GO:0000166">
    <property type="term" value="F:nucleotide binding"/>
    <property type="evidence" value="ECO:0007669"/>
    <property type="project" value="InterPro"/>
</dbReference>
<keyword evidence="4" id="KW-1185">Reference proteome</keyword>
<dbReference type="SUPFAM" id="SSF51735">
    <property type="entry name" value="NAD(P)-binding Rossmann-fold domains"/>
    <property type="match status" value="1"/>
</dbReference>